<dbReference type="EMBL" id="MG676224">
    <property type="protein sequence ID" value="AVR75907.1"/>
    <property type="molecule type" value="Genomic_DNA"/>
</dbReference>
<reference evidence="1 2" key="1">
    <citation type="submission" date="2017-12" db="EMBL/GenBank/DDBJ databases">
        <title>Genomic characterization of T5-related Aeromonas hydrophila phages AhSzq-1 and AhSzw-1 and proposal to be two new species.</title>
        <authorList>
            <person name="Chen L."/>
            <person name="Yuan S."/>
            <person name="Ma Y."/>
        </authorList>
    </citation>
    <scope>NUCLEOTIDE SEQUENCE [LARGE SCALE GENOMIC DNA]</scope>
    <source>
        <strain evidence="1">Seawater</strain>
    </source>
</reference>
<protein>
    <submittedName>
        <fullName evidence="1">GNAT family N-acetyltransferase</fullName>
    </submittedName>
</protein>
<gene>
    <name evidence="1" type="ORF">AhSzq1_14</name>
</gene>
<name>A0A2R4ALI8_9CAUD</name>
<keyword evidence="2" id="KW-1185">Reference proteome</keyword>
<accession>A0A2R4ALI8</accession>
<evidence type="ECO:0000313" key="2">
    <source>
        <dbReference type="Proteomes" id="UP000244741"/>
    </source>
</evidence>
<sequence length="122" mass="13981">MFNKEEISVGAARHAVQMFASLVLDLSPVSPDQAQGFFGRYSDGGKIKWFFVSHEQIIHIYSSVNRFMRDLSYDTNVVKRDVEGNPYLCFEKHHNGMKFGKRLYLSPGMETIFDIPLTGGKW</sequence>
<dbReference type="GO" id="GO:0016740">
    <property type="term" value="F:transferase activity"/>
    <property type="evidence" value="ECO:0007669"/>
    <property type="project" value="UniProtKB-KW"/>
</dbReference>
<dbReference type="Proteomes" id="UP000244741">
    <property type="component" value="Segment"/>
</dbReference>
<proteinExistence type="predicted"/>
<evidence type="ECO:0000313" key="1">
    <source>
        <dbReference type="EMBL" id="AVR75907.1"/>
    </source>
</evidence>
<organism evidence="1 2">
    <name type="scientific">Aeromonas phage AhSzq-1</name>
    <dbReference type="NCBI Taxonomy" id="2138298"/>
    <lineage>
        <taxon>Viruses</taxon>
        <taxon>Duplodnaviria</taxon>
        <taxon>Heunggongvirae</taxon>
        <taxon>Uroviricota</taxon>
        <taxon>Caudoviricetes</taxon>
        <taxon>Demerecviridae</taxon>
        <taxon>Shenzhenvirus</taxon>
        <taxon>Shenzhenvirus AhSzq1</taxon>
    </lineage>
</organism>
<keyword evidence="1" id="KW-0808">Transferase</keyword>